<feature type="region of interest" description="Disordered" evidence="1">
    <location>
        <begin position="1"/>
        <end position="76"/>
    </location>
</feature>
<evidence type="ECO:0000256" key="1">
    <source>
        <dbReference type="SAM" id="MobiDB-lite"/>
    </source>
</evidence>
<evidence type="ECO:0000313" key="2">
    <source>
        <dbReference type="EMBL" id="KAK2846573.1"/>
    </source>
</evidence>
<reference evidence="2" key="1">
    <citation type="submission" date="2023-07" db="EMBL/GenBank/DDBJ databases">
        <title>Chromosome-level Genome Assembly of Striped Snakehead (Channa striata).</title>
        <authorList>
            <person name="Liu H."/>
        </authorList>
    </citation>
    <scope>NUCLEOTIDE SEQUENCE</scope>
    <source>
        <strain evidence="2">Gz</strain>
        <tissue evidence="2">Muscle</tissue>
    </source>
</reference>
<keyword evidence="3" id="KW-1185">Reference proteome</keyword>
<accession>A0AA88MZT3</accession>
<protein>
    <submittedName>
        <fullName evidence="2">Uncharacterized protein</fullName>
    </submittedName>
</protein>
<feature type="compositionally biased region" description="Polar residues" evidence="1">
    <location>
        <begin position="34"/>
        <end position="48"/>
    </location>
</feature>
<dbReference type="AlphaFoldDB" id="A0AA88MZT3"/>
<proteinExistence type="predicted"/>
<comment type="caution">
    <text evidence="2">The sequence shown here is derived from an EMBL/GenBank/DDBJ whole genome shotgun (WGS) entry which is preliminary data.</text>
</comment>
<evidence type="ECO:0000313" key="3">
    <source>
        <dbReference type="Proteomes" id="UP001187415"/>
    </source>
</evidence>
<dbReference type="Proteomes" id="UP001187415">
    <property type="component" value="Unassembled WGS sequence"/>
</dbReference>
<sequence>MNFYIHIGIRRNTRQSVESKNTPAPRRQARSEPGESNSGRGNTGNNERLTWRQKSSECEYPGGDSSTVVPPMGLRF</sequence>
<name>A0AA88MZT3_CHASR</name>
<organism evidence="2 3">
    <name type="scientific">Channa striata</name>
    <name type="common">Snakehead murrel</name>
    <name type="synonym">Ophicephalus striatus</name>
    <dbReference type="NCBI Taxonomy" id="64152"/>
    <lineage>
        <taxon>Eukaryota</taxon>
        <taxon>Metazoa</taxon>
        <taxon>Chordata</taxon>
        <taxon>Craniata</taxon>
        <taxon>Vertebrata</taxon>
        <taxon>Euteleostomi</taxon>
        <taxon>Actinopterygii</taxon>
        <taxon>Neopterygii</taxon>
        <taxon>Teleostei</taxon>
        <taxon>Neoteleostei</taxon>
        <taxon>Acanthomorphata</taxon>
        <taxon>Anabantaria</taxon>
        <taxon>Anabantiformes</taxon>
        <taxon>Channoidei</taxon>
        <taxon>Channidae</taxon>
        <taxon>Channa</taxon>
    </lineage>
</organism>
<gene>
    <name evidence="2" type="ORF">Q5P01_009572</name>
</gene>
<dbReference type="EMBL" id="JAUPFM010000007">
    <property type="protein sequence ID" value="KAK2846573.1"/>
    <property type="molecule type" value="Genomic_DNA"/>
</dbReference>